<dbReference type="InterPro" id="IPR030854">
    <property type="entry name" value="RNase_J_bac"/>
</dbReference>
<evidence type="ECO:0000256" key="11">
    <source>
        <dbReference type="PIRSR" id="PIRSR004803-1"/>
    </source>
</evidence>
<keyword evidence="14" id="KW-0175">Coiled coil</keyword>
<evidence type="ECO:0000256" key="14">
    <source>
        <dbReference type="SAM" id="Coils"/>
    </source>
</evidence>
<sequence>MKRNAEISIIPLGGRGEIGNNMILIEYNDEILILDCGIMFPTEDMLGIDLVMPDISYLIENKDRIKAMLISHGHEDHIGAIPYFLREISNIPIYGTRLTLGMIKKKLEEHHLMGSTELRQISAGQEISLDPFKIKFVKVNHSIPDAVAMGIKTPSGTILYTGDFKFDQTPINEQPTDFNGLTQLGEEGVLALLSDSTNAEQKGYSVSERVVNDTINSIFEKADGRIIVATFSSHLDRLQQIINAAYETDRKIAISGRSMIANTKIAKDLGYLNFPDDMLLEIRKINNLPDHKIVYLMTGSQGETMASLTRIARGDHRQINLHKGDTVLLSATPIPGNERSVGETINQLFEKGAKVIYGRELDVHVSGHAYQEELKMMLNMTKPKYFIPVHGEYRHLYHHSLLAKDVGIPEDNIFIAKNGSRLKVSEKNAYFASPVSTGKILIDGSGIGDVGNIVLRDRRILSEHGIIIVVITIESGTGKVLAGPDIISRGFVYMKESQELIEEAKNRLNIVLKECQEKNITDWSKLKTKLKDPLRDFIYNETRRNPMIMPIIMEVPNK</sequence>
<organism evidence="16 17">
    <name type="scientific">Orenia metallireducens</name>
    <dbReference type="NCBI Taxonomy" id="1413210"/>
    <lineage>
        <taxon>Bacteria</taxon>
        <taxon>Bacillati</taxon>
        <taxon>Bacillota</taxon>
        <taxon>Clostridia</taxon>
        <taxon>Halanaerobiales</taxon>
        <taxon>Halobacteroidaceae</taxon>
        <taxon>Orenia</taxon>
    </lineage>
</organism>
<comment type="function">
    <text evidence="10">An RNase that has 5'-3' exonuclease and possibly endonuclease activity. Involved in maturation of rRNA and in some organisms also mRNA maturation and/or decay.</text>
</comment>
<gene>
    <name evidence="10" type="primary">rnj</name>
    <name evidence="16" type="ORF">U472_15695</name>
</gene>
<dbReference type="InterPro" id="IPR041636">
    <property type="entry name" value="RNase_J_C"/>
</dbReference>
<name>A0A1C0A6I3_9FIRM</name>
<dbReference type="GO" id="GO:0003723">
    <property type="term" value="F:RNA binding"/>
    <property type="evidence" value="ECO:0007669"/>
    <property type="project" value="UniProtKB-UniRule"/>
</dbReference>
<keyword evidence="4 13" id="KW-0479">Metal-binding</keyword>
<comment type="caution">
    <text evidence="16">The sequence shown here is derived from an EMBL/GenBank/DDBJ whole genome shotgun (WGS) entry which is preliminary data.</text>
</comment>
<feature type="binding site" evidence="12">
    <location>
        <begin position="232"/>
        <end position="234"/>
    </location>
    <ligand>
        <name>substrate</name>
    </ligand>
</feature>
<evidence type="ECO:0000256" key="12">
    <source>
        <dbReference type="PIRSR" id="PIRSR004803-2"/>
    </source>
</evidence>
<feature type="binding site" evidence="13">
    <location>
        <position position="72"/>
    </location>
    <ligand>
        <name>Zn(2+)</name>
        <dbReference type="ChEBI" id="CHEBI:29105"/>
        <label>1</label>
        <note>catalytic</note>
    </ligand>
</feature>
<feature type="binding site" evidence="13">
    <location>
        <position position="47"/>
    </location>
    <ligand>
        <name>Ca(2+)</name>
        <dbReference type="ChEBI" id="CHEBI:29108"/>
    </ligand>
</feature>
<evidence type="ECO:0000256" key="7">
    <source>
        <dbReference type="ARBA" id="ARBA00022833"/>
    </source>
</evidence>
<evidence type="ECO:0000256" key="9">
    <source>
        <dbReference type="ARBA" id="ARBA00022884"/>
    </source>
</evidence>
<feature type="binding site" evidence="13">
    <location>
        <position position="77"/>
    </location>
    <ligand>
        <name>Zn(2+)</name>
        <dbReference type="ChEBI" id="CHEBI:29105"/>
        <label>1</label>
        <note>catalytic</note>
    </ligand>
</feature>
<keyword evidence="2 10" id="KW-0963">Cytoplasm</keyword>
<dbReference type="EMBL" id="LWDV01000010">
    <property type="protein sequence ID" value="OCL25762.1"/>
    <property type="molecule type" value="Genomic_DNA"/>
</dbReference>
<dbReference type="Proteomes" id="UP000093514">
    <property type="component" value="Unassembled WGS sequence"/>
</dbReference>
<evidence type="ECO:0000256" key="2">
    <source>
        <dbReference type="ARBA" id="ARBA00022490"/>
    </source>
</evidence>
<feature type="binding site" evidence="13">
    <location>
        <position position="443"/>
    </location>
    <ligand>
        <name>Ca(2+)</name>
        <dbReference type="ChEBI" id="CHEBI:29108"/>
    </ligand>
</feature>
<dbReference type="PIRSF" id="PIRSF004803">
    <property type="entry name" value="RnjA"/>
    <property type="match status" value="1"/>
</dbReference>
<dbReference type="AlphaFoldDB" id="A0A1C0A6I3"/>
<dbReference type="SUPFAM" id="SSF56281">
    <property type="entry name" value="Metallo-hydrolase/oxidoreductase"/>
    <property type="match status" value="1"/>
</dbReference>
<keyword evidence="10" id="KW-0698">rRNA processing</keyword>
<feature type="binding site" evidence="13">
    <location>
        <position position="141"/>
    </location>
    <ligand>
        <name>Zn(2+)</name>
        <dbReference type="ChEBI" id="CHEBI:29105"/>
        <label>1</label>
        <note>catalytic</note>
    </ligand>
</feature>
<dbReference type="Gene3D" id="3.60.15.10">
    <property type="entry name" value="Ribonuclease Z/Hydroxyacylglutathione hydrolase-like"/>
    <property type="match status" value="1"/>
</dbReference>
<feature type="coiled-coil region" evidence="14">
    <location>
        <begin position="494"/>
        <end position="521"/>
    </location>
</feature>
<dbReference type="GO" id="GO:0005737">
    <property type="term" value="C:cytoplasm"/>
    <property type="evidence" value="ECO:0007669"/>
    <property type="project" value="UniProtKB-SubCell"/>
</dbReference>
<dbReference type="InterPro" id="IPR001587">
    <property type="entry name" value="RNase_J_CS"/>
</dbReference>
<dbReference type="PANTHER" id="PTHR43694">
    <property type="entry name" value="RIBONUCLEASE J"/>
    <property type="match status" value="1"/>
</dbReference>
<keyword evidence="9 10" id="KW-0694">RNA-binding</keyword>
<keyword evidence="5 10" id="KW-0255">Endonuclease</keyword>
<evidence type="ECO:0000256" key="1">
    <source>
        <dbReference type="ARBA" id="ARBA00004496"/>
    </source>
</evidence>
<comment type="similarity">
    <text evidence="10">Belongs to the metallo-beta-lactamase superfamily. RNA-metabolizing metallo-beta-lactamase-like family. Bacterial RNase J subfamily.</text>
</comment>
<evidence type="ECO:0000313" key="17">
    <source>
        <dbReference type="Proteomes" id="UP000093514"/>
    </source>
</evidence>
<protein>
    <recommendedName>
        <fullName evidence="10">Ribonuclease J</fullName>
        <shortName evidence="10">RNase J</shortName>
        <ecNumber evidence="10">3.1.-.-</ecNumber>
    </recommendedName>
</protein>
<reference evidence="16 17" key="2">
    <citation type="submission" date="2016-08" db="EMBL/GenBank/DDBJ databases">
        <title>Orenia metallireducens sp. nov. strain Z6, a Novel Metal-reducing Firmicute from the Deep Subsurface.</title>
        <authorList>
            <person name="Maxim B.I."/>
            <person name="Kenneth K."/>
            <person name="Flynn T.M."/>
            <person name="Oloughlin E.J."/>
            <person name="Locke R.A."/>
            <person name="Weber J.R."/>
            <person name="Egan S.M."/>
            <person name="Mackie R.I."/>
            <person name="Cann I.K."/>
        </authorList>
    </citation>
    <scope>NUCLEOTIDE SEQUENCE [LARGE SCALE GENOMIC DNA]</scope>
    <source>
        <strain evidence="16 17">Z6</strain>
    </source>
</reference>
<feature type="binding site" evidence="13">
    <location>
        <position position="49"/>
    </location>
    <ligand>
        <name>Ca(2+)</name>
        <dbReference type="ChEBI" id="CHEBI:29108"/>
    </ligand>
</feature>
<dbReference type="RefSeq" id="WP_068719672.1">
    <property type="nucleotide sequence ID" value="NZ_LWDV01000010.1"/>
</dbReference>
<dbReference type="EC" id="3.1.-.-" evidence="10"/>
<evidence type="ECO:0000256" key="4">
    <source>
        <dbReference type="ARBA" id="ARBA00022723"/>
    </source>
</evidence>
<comment type="cofactor">
    <cofactor evidence="13">
        <name>Zn(2+)</name>
        <dbReference type="ChEBI" id="CHEBI:29105"/>
    </cofactor>
    <text evidence="13">Binds 2 Zn(2+) ions per subunit. It is not clear if Zn(2+) or Mg(2+) is physiologically important.</text>
</comment>
<feature type="active site" description="Proton donor" evidence="11">
    <location>
        <position position="195"/>
    </location>
</feature>
<dbReference type="CDD" id="cd07714">
    <property type="entry name" value="RNaseJ_MBL-fold"/>
    <property type="match status" value="1"/>
</dbReference>
<dbReference type="Pfam" id="PF22505">
    <property type="entry name" value="RNase_J_b_CASP"/>
    <property type="match status" value="1"/>
</dbReference>
<feature type="binding site" evidence="10 12">
    <location>
        <begin position="364"/>
        <end position="368"/>
    </location>
    <ligand>
        <name>substrate</name>
    </ligand>
</feature>
<dbReference type="Pfam" id="PF17770">
    <property type="entry name" value="RNase_J_C"/>
    <property type="match status" value="1"/>
</dbReference>
<dbReference type="NCBIfam" id="TIGR00649">
    <property type="entry name" value="MG423"/>
    <property type="match status" value="1"/>
</dbReference>
<dbReference type="GO" id="GO:0006364">
    <property type="term" value="P:rRNA processing"/>
    <property type="evidence" value="ECO:0007669"/>
    <property type="project" value="UniProtKB-UniRule"/>
</dbReference>
<feature type="domain" description="Metallo-beta-lactamase" evidence="15">
    <location>
        <begin position="19"/>
        <end position="215"/>
    </location>
</feature>
<evidence type="ECO:0000259" key="15">
    <source>
        <dbReference type="SMART" id="SM00849"/>
    </source>
</evidence>
<keyword evidence="3 10" id="KW-0540">Nuclease</keyword>
<evidence type="ECO:0000256" key="3">
    <source>
        <dbReference type="ARBA" id="ARBA00022722"/>
    </source>
</evidence>
<dbReference type="PROSITE" id="PS01292">
    <property type="entry name" value="UPF0036"/>
    <property type="match status" value="1"/>
</dbReference>
<dbReference type="InterPro" id="IPR055132">
    <property type="entry name" value="RNase_J_b_CASP"/>
</dbReference>
<dbReference type="InterPro" id="IPR001279">
    <property type="entry name" value="Metallo-B-lactamas"/>
</dbReference>
<comment type="cofactor">
    <cofactor evidence="13">
        <name>Ca(2+)</name>
        <dbReference type="ChEBI" id="CHEBI:29108"/>
    </cofactor>
    <text evidence="13">Binds 1 Ca(2+) cation per subunit. Seen in 1 crystal structure, it is not clear if it is physiologically important.</text>
</comment>
<dbReference type="GO" id="GO:0004521">
    <property type="term" value="F:RNA endonuclease activity"/>
    <property type="evidence" value="ECO:0007669"/>
    <property type="project" value="UniProtKB-UniRule"/>
</dbReference>
<feature type="active site" description="Proton acceptor" evidence="11">
    <location>
        <position position="368"/>
    </location>
</feature>
<feature type="binding site" evidence="13">
    <location>
        <position position="163"/>
    </location>
    <ligand>
        <name>Zn(2+)</name>
        <dbReference type="ChEBI" id="CHEBI:29105"/>
        <label>1</label>
        <note>catalytic</note>
    </ligand>
</feature>
<feature type="binding site" evidence="13">
    <location>
        <position position="76"/>
    </location>
    <ligand>
        <name>Zn(2+)</name>
        <dbReference type="ChEBI" id="CHEBI:29105"/>
        <label>1</label>
        <note>catalytic</note>
    </ligand>
</feature>
<keyword evidence="6 10" id="KW-0378">Hydrolase</keyword>
<dbReference type="Pfam" id="PF00753">
    <property type="entry name" value="Lactamase_B"/>
    <property type="match status" value="1"/>
</dbReference>
<comment type="subunit">
    <text evidence="10">Homodimer, may be a subunit of the RNA degradosome.</text>
</comment>
<dbReference type="GO" id="GO:0008270">
    <property type="term" value="F:zinc ion binding"/>
    <property type="evidence" value="ECO:0007669"/>
    <property type="project" value="InterPro"/>
</dbReference>
<keyword evidence="7 13" id="KW-0862">Zinc</keyword>
<comment type="subcellular location">
    <subcellularLocation>
        <location evidence="1 10">Cytoplasm</location>
    </subcellularLocation>
</comment>
<evidence type="ECO:0000256" key="6">
    <source>
        <dbReference type="ARBA" id="ARBA00022801"/>
    </source>
</evidence>
<dbReference type="InterPro" id="IPR036866">
    <property type="entry name" value="RibonucZ/Hydroxyglut_hydro"/>
</dbReference>
<feature type="binding site" evidence="13">
    <location>
        <position position="74"/>
    </location>
    <ligand>
        <name>Zn(2+)</name>
        <dbReference type="ChEBI" id="CHEBI:29105"/>
        <label>1</label>
        <note>catalytic</note>
    </ligand>
</feature>
<dbReference type="Gene3D" id="3.10.20.580">
    <property type="match status" value="1"/>
</dbReference>
<proteinExistence type="inferred from homology"/>
<dbReference type="SMART" id="SM00849">
    <property type="entry name" value="Lactamase_B"/>
    <property type="match status" value="1"/>
</dbReference>
<dbReference type="InterPro" id="IPR011108">
    <property type="entry name" value="RMMBL"/>
</dbReference>
<dbReference type="InterPro" id="IPR042173">
    <property type="entry name" value="RNase_J_2"/>
</dbReference>
<evidence type="ECO:0000256" key="8">
    <source>
        <dbReference type="ARBA" id="ARBA00022839"/>
    </source>
</evidence>
<dbReference type="InterPro" id="IPR004613">
    <property type="entry name" value="RNase_J"/>
</dbReference>
<dbReference type="FunFam" id="3.10.20.580:FF:000001">
    <property type="entry name" value="Ribonuclease J"/>
    <property type="match status" value="1"/>
</dbReference>
<evidence type="ECO:0000313" key="16">
    <source>
        <dbReference type="EMBL" id="OCL25762.1"/>
    </source>
</evidence>
<dbReference type="HAMAP" id="MF_01491">
    <property type="entry name" value="RNase_J_bact"/>
    <property type="match status" value="1"/>
</dbReference>
<evidence type="ECO:0000256" key="5">
    <source>
        <dbReference type="ARBA" id="ARBA00022759"/>
    </source>
</evidence>
<accession>A0A1C0A6I3</accession>
<dbReference type="Pfam" id="PF07521">
    <property type="entry name" value="RMMBL"/>
    <property type="match status" value="1"/>
</dbReference>
<feature type="binding site" evidence="13">
    <location>
        <position position="390"/>
    </location>
    <ligand>
        <name>Zn(2+)</name>
        <dbReference type="ChEBI" id="CHEBI:29105"/>
        <label>2</label>
        <note>catalytic</note>
    </ligand>
</feature>
<evidence type="ECO:0000256" key="13">
    <source>
        <dbReference type="PIRSR" id="PIRSR004803-3"/>
    </source>
</evidence>
<evidence type="ECO:0000256" key="10">
    <source>
        <dbReference type="HAMAP-Rule" id="MF_01491"/>
    </source>
</evidence>
<dbReference type="GO" id="GO:0004534">
    <property type="term" value="F:5'-3' RNA exonuclease activity"/>
    <property type="evidence" value="ECO:0007669"/>
    <property type="project" value="UniProtKB-UniRule"/>
</dbReference>
<keyword evidence="17" id="KW-1185">Reference proteome</keyword>
<dbReference type="PANTHER" id="PTHR43694:SF1">
    <property type="entry name" value="RIBONUCLEASE J"/>
    <property type="match status" value="1"/>
</dbReference>
<keyword evidence="13" id="KW-0106">Calcium</keyword>
<dbReference type="Gene3D" id="3.40.50.10710">
    <property type="entry name" value="Metallo-hydrolase/oxidoreductase"/>
    <property type="match status" value="1"/>
</dbReference>
<keyword evidence="8 10" id="KW-0269">Exonuclease</keyword>
<reference evidence="17" key="1">
    <citation type="submission" date="2016-07" db="EMBL/GenBank/DDBJ databases">
        <authorList>
            <person name="Florea S."/>
            <person name="Webb J.S."/>
            <person name="Jaromczyk J."/>
            <person name="Schardl C.L."/>
        </authorList>
    </citation>
    <scope>NUCLEOTIDE SEQUENCE [LARGE SCALE GENOMIC DNA]</scope>
    <source>
        <strain evidence="17">Z6</strain>
    </source>
</reference>